<keyword evidence="4" id="KW-1185">Reference proteome</keyword>
<feature type="compositionally biased region" description="Basic and acidic residues" evidence="1">
    <location>
        <begin position="46"/>
        <end position="60"/>
    </location>
</feature>
<evidence type="ECO:0000256" key="2">
    <source>
        <dbReference type="SAM" id="SignalP"/>
    </source>
</evidence>
<feature type="signal peptide" evidence="2">
    <location>
        <begin position="1"/>
        <end position="21"/>
    </location>
</feature>
<dbReference type="EnsemblMetazoa" id="XM_028659911.1">
    <property type="protein sequence ID" value="XP_028515712.1"/>
    <property type="gene ID" value="LOC114575313"/>
</dbReference>
<evidence type="ECO:0000313" key="4">
    <source>
        <dbReference type="Proteomes" id="UP000887567"/>
    </source>
</evidence>
<dbReference type="AlphaFoldDB" id="A0A913YMK4"/>
<feature type="chain" id="PRO_5037755676" evidence="2">
    <location>
        <begin position="22"/>
        <end position="215"/>
    </location>
</feature>
<dbReference type="Proteomes" id="UP000887567">
    <property type="component" value="Unplaced"/>
</dbReference>
<organism evidence="3 4">
    <name type="scientific">Exaiptasia diaphana</name>
    <name type="common">Tropical sea anemone</name>
    <name type="synonym">Aiptasia pulchella</name>
    <dbReference type="NCBI Taxonomy" id="2652724"/>
    <lineage>
        <taxon>Eukaryota</taxon>
        <taxon>Metazoa</taxon>
        <taxon>Cnidaria</taxon>
        <taxon>Anthozoa</taxon>
        <taxon>Hexacorallia</taxon>
        <taxon>Actiniaria</taxon>
        <taxon>Aiptasiidae</taxon>
        <taxon>Exaiptasia</taxon>
    </lineage>
</organism>
<keyword evidence="2" id="KW-0732">Signal</keyword>
<evidence type="ECO:0000313" key="3">
    <source>
        <dbReference type="EnsemblMetazoa" id="XP_028515712.1"/>
    </source>
</evidence>
<feature type="compositionally biased region" description="Basic residues" evidence="1">
    <location>
        <begin position="110"/>
        <end position="126"/>
    </location>
</feature>
<feature type="compositionally biased region" description="Basic and acidic residues" evidence="1">
    <location>
        <begin position="70"/>
        <end position="82"/>
    </location>
</feature>
<feature type="region of interest" description="Disordered" evidence="1">
    <location>
        <begin position="109"/>
        <end position="184"/>
    </location>
</feature>
<dbReference type="RefSeq" id="XP_028515712.1">
    <property type="nucleotide sequence ID" value="XM_028659911.1"/>
</dbReference>
<sequence>MRFQICIVLIVLSGFLQILDALPFHQGSYPYDKEDGMLSEREEMLKQETDGEMVVSKKEDDEFEQESEDPAVKKGIEADTKRNKNQKAKKLQLKIIKLLNQLQKKNEKNRFKKLRCRKGKCVKPNRKPNEKGKETSKKGKGGENRQEKTGNGNARKQQQQTTSKPKEGDVISSGTPGPPSYRYELPDHYALKLLKDAMIKFGSESGVAAFNPYGR</sequence>
<feature type="compositionally biased region" description="Basic and acidic residues" evidence="1">
    <location>
        <begin position="127"/>
        <end position="148"/>
    </location>
</feature>
<feature type="region of interest" description="Disordered" evidence="1">
    <location>
        <begin position="46"/>
        <end position="87"/>
    </location>
</feature>
<dbReference type="KEGG" id="epa:114575313"/>
<dbReference type="GeneID" id="114575313"/>
<name>A0A913YMK4_EXADI</name>
<feature type="compositionally biased region" description="Polar residues" evidence="1">
    <location>
        <begin position="149"/>
        <end position="163"/>
    </location>
</feature>
<proteinExistence type="predicted"/>
<protein>
    <submittedName>
        <fullName evidence="3">Uncharacterized protein</fullName>
    </submittedName>
</protein>
<evidence type="ECO:0000256" key="1">
    <source>
        <dbReference type="SAM" id="MobiDB-lite"/>
    </source>
</evidence>
<accession>A0A913YMK4</accession>
<reference evidence="3" key="1">
    <citation type="submission" date="2022-11" db="UniProtKB">
        <authorList>
            <consortium name="EnsemblMetazoa"/>
        </authorList>
    </citation>
    <scope>IDENTIFICATION</scope>
</reference>